<comment type="subcellular location">
    <subcellularLocation>
        <location evidence="1 13">Cytoplasm</location>
    </subcellularLocation>
</comment>
<evidence type="ECO:0000256" key="8">
    <source>
        <dbReference type="ARBA" id="ARBA00022840"/>
    </source>
</evidence>
<evidence type="ECO:0000256" key="6">
    <source>
        <dbReference type="ARBA" id="ARBA00022723"/>
    </source>
</evidence>
<comment type="catalytic activity">
    <reaction evidence="12 13">
        <text>tRNA(Phe) + L-phenylalanine + ATP = L-phenylalanyl-tRNA(Phe) + AMP + diphosphate + H(+)</text>
        <dbReference type="Rhea" id="RHEA:19413"/>
        <dbReference type="Rhea" id="RHEA-COMP:9668"/>
        <dbReference type="Rhea" id="RHEA-COMP:9699"/>
        <dbReference type="ChEBI" id="CHEBI:15378"/>
        <dbReference type="ChEBI" id="CHEBI:30616"/>
        <dbReference type="ChEBI" id="CHEBI:33019"/>
        <dbReference type="ChEBI" id="CHEBI:58095"/>
        <dbReference type="ChEBI" id="CHEBI:78442"/>
        <dbReference type="ChEBI" id="CHEBI:78531"/>
        <dbReference type="ChEBI" id="CHEBI:456215"/>
        <dbReference type="EC" id="6.1.1.20"/>
    </reaction>
</comment>
<evidence type="ECO:0000256" key="7">
    <source>
        <dbReference type="ARBA" id="ARBA00022741"/>
    </source>
</evidence>
<comment type="caution">
    <text evidence="16">The sequence shown here is derived from an EMBL/GenBank/DDBJ whole genome shotgun (WGS) entry which is preliminary data.</text>
</comment>
<dbReference type="GO" id="GO:0006432">
    <property type="term" value="P:phenylalanyl-tRNA aminoacylation"/>
    <property type="evidence" value="ECO:0007669"/>
    <property type="project" value="UniProtKB-UniRule"/>
</dbReference>
<evidence type="ECO:0000256" key="12">
    <source>
        <dbReference type="ARBA" id="ARBA00049255"/>
    </source>
</evidence>
<dbReference type="SUPFAM" id="SSF55681">
    <property type="entry name" value="Class II aaRS and biotin synthetases"/>
    <property type="match status" value="1"/>
</dbReference>
<dbReference type="Pfam" id="PF02912">
    <property type="entry name" value="Phe_tRNA-synt_N"/>
    <property type="match status" value="1"/>
</dbReference>
<dbReference type="GO" id="GO:0000049">
    <property type="term" value="F:tRNA binding"/>
    <property type="evidence" value="ECO:0007669"/>
    <property type="project" value="InterPro"/>
</dbReference>
<keyword evidence="10 13" id="KW-0648">Protein biosynthesis</keyword>
<keyword evidence="9 13" id="KW-0460">Magnesium</keyword>
<keyword evidence="4 13" id="KW-0963">Cytoplasm</keyword>
<dbReference type="PANTHER" id="PTHR11538:SF41">
    <property type="entry name" value="PHENYLALANINE--TRNA LIGASE, MITOCHONDRIAL"/>
    <property type="match status" value="1"/>
</dbReference>
<organism evidence="16 17">
    <name type="scientific">candidate division WWE3 bacterium</name>
    <dbReference type="NCBI Taxonomy" id="2053526"/>
    <lineage>
        <taxon>Bacteria</taxon>
        <taxon>Katanobacteria</taxon>
    </lineage>
</organism>
<evidence type="ECO:0000256" key="2">
    <source>
        <dbReference type="ARBA" id="ARBA00010207"/>
    </source>
</evidence>
<keyword evidence="14" id="KW-0175">Coiled coil</keyword>
<comment type="cofactor">
    <cofactor evidence="13">
        <name>Mg(2+)</name>
        <dbReference type="ChEBI" id="CHEBI:18420"/>
    </cofactor>
    <text evidence="13">Binds 2 magnesium ions per tetramer.</text>
</comment>
<dbReference type="GO" id="GO:0004826">
    <property type="term" value="F:phenylalanine-tRNA ligase activity"/>
    <property type="evidence" value="ECO:0007669"/>
    <property type="project" value="UniProtKB-UniRule"/>
</dbReference>
<dbReference type="HAMAP" id="MF_00281">
    <property type="entry name" value="Phe_tRNA_synth_alpha1"/>
    <property type="match status" value="1"/>
</dbReference>
<dbReference type="EMBL" id="JAAZNV010000007">
    <property type="protein sequence ID" value="NMB91623.1"/>
    <property type="molecule type" value="Genomic_DNA"/>
</dbReference>
<evidence type="ECO:0000256" key="1">
    <source>
        <dbReference type="ARBA" id="ARBA00004496"/>
    </source>
</evidence>
<dbReference type="Proteomes" id="UP000590542">
    <property type="component" value="Unassembled WGS sequence"/>
</dbReference>
<dbReference type="CDD" id="cd00496">
    <property type="entry name" value="PheRS_alpha_core"/>
    <property type="match status" value="1"/>
</dbReference>
<accession>A0A7X9HSG2</accession>
<dbReference type="PROSITE" id="PS50862">
    <property type="entry name" value="AA_TRNA_LIGASE_II"/>
    <property type="match status" value="1"/>
</dbReference>
<comment type="similarity">
    <text evidence="2 13">Belongs to the class-II aminoacyl-tRNA synthetase family. Phe-tRNA synthetase alpha subunit type 1 subfamily.</text>
</comment>
<dbReference type="Pfam" id="PF01409">
    <property type="entry name" value="tRNA-synt_2d"/>
    <property type="match status" value="1"/>
</dbReference>
<feature type="coiled-coil region" evidence="14">
    <location>
        <begin position="4"/>
        <end position="31"/>
    </location>
</feature>
<dbReference type="InterPro" id="IPR045864">
    <property type="entry name" value="aa-tRNA-synth_II/BPL/LPL"/>
</dbReference>
<evidence type="ECO:0000256" key="4">
    <source>
        <dbReference type="ARBA" id="ARBA00022490"/>
    </source>
</evidence>
<dbReference type="NCBIfam" id="TIGR00468">
    <property type="entry name" value="pheS"/>
    <property type="match status" value="1"/>
</dbReference>
<dbReference type="InterPro" id="IPR006195">
    <property type="entry name" value="aa-tRNA-synth_II"/>
</dbReference>
<keyword evidence="5 13" id="KW-0436">Ligase</keyword>
<evidence type="ECO:0000256" key="3">
    <source>
        <dbReference type="ARBA" id="ARBA00011209"/>
    </source>
</evidence>
<dbReference type="GO" id="GO:0000287">
    <property type="term" value="F:magnesium ion binding"/>
    <property type="evidence" value="ECO:0007669"/>
    <property type="project" value="UniProtKB-UniRule"/>
</dbReference>
<dbReference type="InterPro" id="IPR002319">
    <property type="entry name" value="Phenylalanyl-tRNA_Synthase"/>
</dbReference>
<evidence type="ECO:0000256" key="13">
    <source>
        <dbReference type="HAMAP-Rule" id="MF_00281"/>
    </source>
</evidence>
<dbReference type="InterPro" id="IPR010978">
    <property type="entry name" value="tRNA-bd_arm"/>
</dbReference>
<evidence type="ECO:0000256" key="5">
    <source>
        <dbReference type="ARBA" id="ARBA00022598"/>
    </source>
</evidence>
<evidence type="ECO:0000256" key="14">
    <source>
        <dbReference type="SAM" id="Coils"/>
    </source>
</evidence>
<comment type="subunit">
    <text evidence="3 13">Tetramer of two alpha and two beta subunits.</text>
</comment>
<dbReference type="AlphaFoldDB" id="A0A7X9HSG2"/>
<dbReference type="GO" id="GO:0005524">
    <property type="term" value="F:ATP binding"/>
    <property type="evidence" value="ECO:0007669"/>
    <property type="project" value="UniProtKB-UniRule"/>
</dbReference>
<dbReference type="InterPro" id="IPR004529">
    <property type="entry name" value="Phe-tRNA-synth_IIc_asu"/>
</dbReference>
<evidence type="ECO:0000313" key="16">
    <source>
        <dbReference type="EMBL" id="NMB91623.1"/>
    </source>
</evidence>
<protein>
    <recommendedName>
        <fullName evidence="13">Phenylalanine--tRNA ligase alpha subunit</fullName>
        <ecNumber evidence="13">6.1.1.20</ecNumber>
    </recommendedName>
    <alternativeName>
        <fullName evidence="13">Phenylalanyl-tRNA synthetase alpha subunit</fullName>
        <shortName evidence="13">PheRS</shortName>
    </alternativeName>
</protein>
<keyword evidence="8 13" id="KW-0067">ATP-binding</keyword>
<keyword evidence="6 13" id="KW-0479">Metal-binding</keyword>
<name>A0A7X9HSG2_UNCKA</name>
<dbReference type="GO" id="GO:0005737">
    <property type="term" value="C:cytoplasm"/>
    <property type="evidence" value="ECO:0007669"/>
    <property type="project" value="UniProtKB-SubCell"/>
</dbReference>
<dbReference type="EC" id="6.1.1.20" evidence="13"/>
<proteinExistence type="inferred from homology"/>
<evidence type="ECO:0000256" key="11">
    <source>
        <dbReference type="ARBA" id="ARBA00023146"/>
    </source>
</evidence>
<sequence>MNDSLNLENIKKELEEKLRKVSSEQDLLNIQIEYFGKKGILRQLFSKVLEVPVEQRKDLGEKINNLKKEAERVTSERRAKITGVEAVENTDLYDSLPGRKPEIGHIHIISQAINEIVDIFKPLGFTRVRYPEVEWEYYAFEALNMPLTHPARDEWETFFINAAPDKKYGRMVVTPHTSSGQVREMLKGNLPIRMLNISRCGRRQIDISHVPSFYQFEGLVVDKEISTTHLKGVLDYFASNFFGEDRKTRLRPYHFRFTEPSFEVDIDCGICHGKGCKLCKEGWLELGGAGMVHPNVLKAGGIDSKEYTGFAFGWGVERTYMMKSGTKIDDIRYLFGNDLRFLEQF</sequence>
<feature type="domain" description="Aminoacyl-transfer RNA synthetases class-II family profile" evidence="15">
    <location>
        <begin position="116"/>
        <end position="322"/>
    </location>
</feature>
<reference evidence="16 17" key="1">
    <citation type="journal article" date="2020" name="Biotechnol. Biofuels">
        <title>New insights from the biogas microbiome by comprehensive genome-resolved metagenomics of nearly 1600 species originating from multiple anaerobic digesters.</title>
        <authorList>
            <person name="Campanaro S."/>
            <person name="Treu L."/>
            <person name="Rodriguez-R L.M."/>
            <person name="Kovalovszki A."/>
            <person name="Ziels R.M."/>
            <person name="Maus I."/>
            <person name="Zhu X."/>
            <person name="Kougias P.G."/>
            <person name="Basile A."/>
            <person name="Luo G."/>
            <person name="Schluter A."/>
            <person name="Konstantinidis K.T."/>
            <person name="Angelidaki I."/>
        </authorList>
    </citation>
    <scope>NUCLEOTIDE SEQUENCE [LARGE SCALE GENOMIC DNA]</scope>
    <source>
        <strain evidence="16">AS27yjCOA_202</strain>
    </source>
</reference>
<dbReference type="Gene3D" id="3.30.930.10">
    <property type="entry name" value="Bira Bifunctional Protein, Domain 2"/>
    <property type="match status" value="1"/>
</dbReference>
<evidence type="ECO:0000313" key="17">
    <source>
        <dbReference type="Proteomes" id="UP000590542"/>
    </source>
</evidence>
<dbReference type="InterPro" id="IPR022911">
    <property type="entry name" value="Phe_tRNA_ligase_alpha1_bac"/>
</dbReference>
<evidence type="ECO:0000256" key="10">
    <source>
        <dbReference type="ARBA" id="ARBA00022917"/>
    </source>
</evidence>
<dbReference type="InterPro" id="IPR004188">
    <property type="entry name" value="Phe-tRNA_ligase_II_N"/>
</dbReference>
<dbReference type="SUPFAM" id="SSF46589">
    <property type="entry name" value="tRNA-binding arm"/>
    <property type="match status" value="1"/>
</dbReference>
<keyword evidence="7 13" id="KW-0547">Nucleotide-binding</keyword>
<dbReference type="PANTHER" id="PTHR11538">
    <property type="entry name" value="PHENYLALANYL-TRNA SYNTHETASE"/>
    <property type="match status" value="1"/>
</dbReference>
<evidence type="ECO:0000259" key="15">
    <source>
        <dbReference type="PROSITE" id="PS50862"/>
    </source>
</evidence>
<keyword evidence="11 13" id="KW-0030">Aminoacyl-tRNA synthetase</keyword>
<evidence type="ECO:0000256" key="9">
    <source>
        <dbReference type="ARBA" id="ARBA00022842"/>
    </source>
</evidence>
<feature type="binding site" evidence="13">
    <location>
        <position position="259"/>
    </location>
    <ligand>
        <name>Mg(2+)</name>
        <dbReference type="ChEBI" id="CHEBI:18420"/>
        <note>shared with beta subunit</note>
    </ligand>
</feature>
<gene>
    <name evidence="13 16" type="primary">pheS</name>
    <name evidence="16" type="ORF">GYA37_02105</name>
</gene>